<evidence type="ECO:0000313" key="3">
    <source>
        <dbReference type="EMBL" id="MEA1080767.1"/>
    </source>
</evidence>
<keyword evidence="4" id="KW-1185">Reference proteome</keyword>
<keyword evidence="2" id="KW-0812">Transmembrane</keyword>
<gene>
    <name evidence="3" type="ORF">U5822_08795</name>
</gene>
<evidence type="ECO:0000256" key="1">
    <source>
        <dbReference type="SAM" id="MobiDB-lite"/>
    </source>
</evidence>
<name>A0ABU5NYE9_9GAMM</name>
<dbReference type="RefSeq" id="WP_322855252.1">
    <property type="nucleotide sequence ID" value="NZ_JAYDCJ010000003.1"/>
</dbReference>
<evidence type="ECO:0000313" key="4">
    <source>
        <dbReference type="Proteomes" id="UP001305746"/>
    </source>
</evidence>
<feature type="region of interest" description="Disordered" evidence="1">
    <location>
        <begin position="45"/>
        <end position="104"/>
    </location>
</feature>
<dbReference type="Proteomes" id="UP001305746">
    <property type="component" value="Unassembled WGS sequence"/>
</dbReference>
<feature type="transmembrane region" description="Helical" evidence="2">
    <location>
        <begin position="215"/>
        <end position="234"/>
    </location>
</feature>
<sequence>MECEGGAFGVVNGTPACIPDEYGPPTCPSDGALVIDEYGFVCESVNDAPEEPDTPEAPNTDTDGDGQPDEYQRENDPTSVDKGLDKVQDGISDTNNKLDGTNQRLDKVGKGLDAVNDNLNDGLGAANQTLGDINEKLDGPNGGYSTDGLGDAPTFAESSERLQTVIATNPTIQAVTTIPSIASNNTCPVWTIPSTDFWQSMPIDSHCQILNDHRGLLSMLFIAVWTLAAVFVFLRA</sequence>
<accession>A0ABU5NYE9</accession>
<keyword evidence="2" id="KW-0472">Membrane</keyword>
<feature type="compositionally biased region" description="Polar residues" evidence="1">
    <location>
        <begin position="91"/>
        <end position="103"/>
    </location>
</feature>
<protein>
    <submittedName>
        <fullName evidence="3">DUF948 domain-containing protein</fullName>
    </submittedName>
</protein>
<evidence type="ECO:0000256" key="2">
    <source>
        <dbReference type="SAM" id="Phobius"/>
    </source>
</evidence>
<reference evidence="3 4" key="1">
    <citation type="submission" date="2023-12" db="EMBL/GenBank/DDBJ databases">
        <title>Marinobacter qingdaonensis sp. nov., isolated from the intertidal sediment of Qingdao, PR China.</title>
        <authorList>
            <person name="Li Y."/>
        </authorList>
    </citation>
    <scope>NUCLEOTIDE SEQUENCE [LARGE SCALE GENOMIC DNA]</scope>
    <source>
        <strain evidence="3 4">ASW11-75</strain>
    </source>
</reference>
<dbReference type="EMBL" id="JAYDCJ010000003">
    <property type="protein sequence ID" value="MEA1080767.1"/>
    <property type="molecule type" value="Genomic_DNA"/>
</dbReference>
<comment type="caution">
    <text evidence="3">The sequence shown here is derived from an EMBL/GenBank/DDBJ whole genome shotgun (WGS) entry which is preliminary data.</text>
</comment>
<proteinExistence type="predicted"/>
<keyword evidence="2" id="KW-1133">Transmembrane helix</keyword>
<organism evidence="3 4">
    <name type="scientific">Marinobacter qingdaonensis</name>
    <dbReference type="NCBI Taxonomy" id="3108486"/>
    <lineage>
        <taxon>Bacteria</taxon>
        <taxon>Pseudomonadati</taxon>
        <taxon>Pseudomonadota</taxon>
        <taxon>Gammaproteobacteria</taxon>
        <taxon>Pseudomonadales</taxon>
        <taxon>Marinobacteraceae</taxon>
        <taxon>Marinobacter</taxon>
    </lineage>
</organism>